<keyword evidence="2" id="KW-1003">Cell membrane</keyword>
<evidence type="ECO:0000256" key="5">
    <source>
        <dbReference type="ARBA" id="ARBA00023136"/>
    </source>
</evidence>
<dbReference type="PANTHER" id="PTHR30294">
    <property type="entry name" value="MEMBRANE COMPONENT OF ABC TRANSPORTER YHHJ-RELATED"/>
    <property type="match status" value="1"/>
</dbReference>
<feature type="transmembrane region" description="Helical" evidence="7">
    <location>
        <begin position="12"/>
        <end position="35"/>
    </location>
</feature>
<feature type="transmembrane region" description="Helical" evidence="7">
    <location>
        <begin position="179"/>
        <end position="202"/>
    </location>
</feature>
<evidence type="ECO:0000256" key="2">
    <source>
        <dbReference type="ARBA" id="ARBA00022475"/>
    </source>
</evidence>
<feature type="transmembrane region" description="Helical" evidence="7">
    <location>
        <begin position="260"/>
        <end position="281"/>
    </location>
</feature>
<keyword evidence="4 7" id="KW-1133">Transmembrane helix</keyword>
<reference evidence="9 10" key="1">
    <citation type="submission" date="2016-08" db="EMBL/GenBank/DDBJ databases">
        <title>Genome sequencing of Paenibacillus sp. TI45-13ar, isolated from Korean traditional nuruk.</title>
        <authorList>
            <person name="Kim S.-J."/>
        </authorList>
    </citation>
    <scope>NUCLEOTIDE SEQUENCE [LARGE SCALE GENOMIC DNA]</scope>
    <source>
        <strain evidence="9 10">TI45-13ar</strain>
    </source>
</reference>
<dbReference type="PANTHER" id="PTHR30294:SF29">
    <property type="entry name" value="MULTIDRUG ABC TRANSPORTER PERMEASE YBHS-RELATED"/>
    <property type="match status" value="1"/>
</dbReference>
<accession>A0A1E3L8X4</accession>
<comment type="subcellular location">
    <subcellularLocation>
        <location evidence="1">Cell membrane</location>
        <topology evidence="1">Multi-pass membrane protein</topology>
    </subcellularLocation>
</comment>
<feature type="transmembrane region" description="Helical" evidence="7">
    <location>
        <begin position="222"/>
        <end position="240"/>
    </location>
</feature>
<dbReference type="AlphaFoldDB" id="A0A1E3L8X4"/>
<dbReference type="PATRIC" id="fig|1886670.3.peg.366"/>
<keyword evidence="10" id="KW-1185">Reference proteome</keyword>
<dbReference type="EMBL" id="MDER01000022">
    <property type="protein sequence ID" value="ODP30272.1"/>
    <property type="molecule type" value="Genomic_DNA"/>
</dbReference>
<dbReference type="GO" id="GO:0140359">
    <property type="term" value="F:ABC-type transporter activity"/>
    <property type="evidence" value="ECO:0007669"/>
    <property type="project" value="InterPro"/>
</dbReference>
<evidence type="ECO:0000256" key="3">
    <source>
        <dbReference type="ARBA" id="ARBA00022692"/>
    </source>
</evidence>
<keyword evidence="3 7" id="KW-0812">Transmembrane</keyword>
<keyword evidence="5 7" id="KW-0472">Membrane</keyword>
<feature type="domain" description="ABC-2 type transporter transmembrane" evidence="8">
    <location>
        <begin position="15"/>
        <end position="366"/>
    </location>
</feature>
<dbReference type="STRING" id="1886670.PTI45_00343"/>
<feature type="compositionally biased region" description="Low complexity" evidence="6">
    <location>
        <begin position="389"/>
        <end position="410"/>
    </location>
</feature>
<evidence type="ECO:0000313" key="9">
    <source>
        <dbReference type="EMBL" id="ODP30272.1"/>
    </source>
</evidence>
<evidence type="ECO:0000256" key="4">
    <source>
        <dbReference type="ARBA" id="ARBA00022989"/>
    </source>
</evidence>
<organism evidence="9 10">
    <name type="scientific">Paenibacillus nuruki</name>
    <dbReference type="NCBI Taxonomy" id="1886670"/>
    <lineage>
        <taxon>Bacteria</taxon>
        <taxon>Bacillati</taxon>
        <taxon>Bacillota</taxon>
        <taxon>Bacilli</taxon>
        <taxon>Bacillales</taxon>
        <taxon>Paenibacillaceae</taxon>
        <taxon>Paenibacillus</taxon>
    </lineage>
</organism>
<dbReference type="Gene3D" id="3.40.1710.10">
    <property type="entry name" value="abc type-2 transporter like domain"/>
    <property type="match status" value="1"/>
</dbReference>
<proteinExistence type="predicted"/>
<sequence>MKAIIDEFKLILNGKFIFIIIIAPLIISAAFGYVFKNNQLNEAPVAVVDMDHSTYSQHLIEQLDADQYIDINYITYNYTDPNDFLYNEKYLGVIYLPAGLEKARAQGNQSNIGFYVDTALSTATASLRTGATEVITAENSTASSGKLVAMGLNATQATNLSTGLNLQTRLLYNPTNNMLMSSVIGFVNTVFLSILGGATLGIVPRLREQGLLAGMVQKPLSIVFRVIPYSLIATASMYLVMGCLKQVGGLRFEANVFQLFIPFIMYTIALSLLCMMVGWSASSPAKAAGRITMILLPSFILSGAQIPVALLPPILQQVSHALPLSWHFKFLRGLGFRGGDLKYFSQELGGFLILITCILFVIFLLILNERRKARKAERDGVNTLPEGPTDSGTTVVTSDTGVNTTSTDSSATLPSGGKPQKV</sequence>
<protein>
    <recommendedName>
        <fullName evidence="8">ABC-2 type transporter transmembrane domain-containing protein</fullName>
    </recommendedName>
</protein>
<evidence type="ECO:0000256" key="1">
    <source>
        <dbReference type="ARBA" id="ARBA00004651"/>
    </source>
</evidence>
<dbReference type="InterPro" id="IPR051449">
    <property type="entry name" value="ABC-2_transporter_component"/>
</dbReference>
<feature type="transmembrane region" description="Helical" evidence="7">
    <location>
        <begin position="348"/>
        <end position="368"/>
    </location>
</feature>
<dbReference type="InterPro" id="IPR013525">
    <property type="entry name" value="ABC2_TM"/>
</dbReference>
<comment type="caution">
    <text evidence="9">The sequence shown here is derived from an EMBL/GenBank/DDBJ whole genome shotgun (WGS) entry which is preliminary data.</text>
</comment>
<evidence type="ECO:0000313" key="10">
    <source>
        <dbReference type="Proteomes" id="UP000094578"/>
    </source>
</evidence>
<feature type="region of interest" description="Disordered" evidence="6">
    <location>
        <begin position="377"/>
        <end position="422"/>
    </location>
</feature>
<dbReference type="Pfam" id="PF12698">
    <property type="entry name" value="ABC2_membrane_3"/>
    <property type="match status" value="1"/>
</dbReference>
<dbReference type="Proteomes" id="UP000094578">
    <property type="component" value="Unassembled WGS sequence"/>
</dbReference>
<feature type="transmembrane region" description="Helical" evidence="7">
    <location>
        <begin position="293"/>
        <end position="315"/>
    </location>
</feature>
<dbReference type="RefSeq" id="WP_069325832.1">
    <property type="nucleotide sequence ID" value="NZ_MDER01000022.1"/>
</dbReference>
<dbReference type="GO" id="GO:0005886">
    <property type="term" value="C:plasma membrane"/>
    <property type="evidence" value="ECO:0007669"/>
    <property type="project" value="UniProtKB-SubCell"/>
</dbReference>
<evidence type="ECO:0000259" key="8">
    <source>
        <dbReference type="Pfam" id="PF12698"/>
    </source>
</evidence>
<gene>
    <name evidence="9" type="ORF">PTI45_00343</name>
</gene>
<name>A0A1E3L8X4_9BACL</name>
<evidence type="ECO:0000256" key="7">
    <source>
        <dbReference type="SAM" id="Phobius"/>
    </source>
</evidence>
<evidence type="ECO:0000256" key="6">
    <source>
        <dbReference type="SAM" id="MobiDB-lite"/>
    </source>
</evidence>